<gene>
    <name evidence="1" type="ORF">H7J73_12965</name>
</gene>
<reference evidence="1 2" key="1">
    <citation type="journal article" date="2022" name="BMC Genomics">
        <title>Comparative genome analysis of mycobacteria focusing on tRNA and non-coding RNA.</title>
        <authorList>
            <person name="Behra P.R.K."/>
            <person name="Pettersson B.M.F."/>
            <person name="Ramesh M."/>
            <person name="Das S."/>
            <person name="Dasgupta S."/>
            <person name="Kirsebom L.A."/>
        </authorList>
    </citation>
    <scope>NUCLEOTIDE SEQUENCE [LARGE SCALE GENOMIC DNA]</scope>
    <source>
        <strain evidence="1 2">DSM 44078</strain>
    </source>
</reference>
<evidence type="ECO:0000313" key="1">
    <source>
        <dbReference type="EMBL" id="MCV7226939.1"/>
    </source>
</evidence>
<dbReference type="EMBL" id="JACKTY010000028">
    <property type="protein sequence ID" value="MCV7226939.1"/>
    <property type="molecule type" value="Genomic_DNA"/>
</dbReference>
<comment type="caution">
    <text evidence="1">The sequence shown here is derived from an EMBL/GenBank/DDBJ whole genome shotgun (WGS) entry which is preliminary data.</text>
</comment>
<proteinExistence type="predicted"/>
<name>A0ABT3CBS8_9MYCO</name>
<keyword evidence="2" id="KW-1185">Reference proteome</keyword>
<organism evidence="1 2">
    <name type="scientific">Mycolicibacterium komossense</name>
    <dbReference type="NCBI Taxonomy" id="1779"/>
    <lineage>
        <taxon>Bacteria</taxon>
        <taxon>Bacillati</taxon>
        <taxon>Actinomycetota</taxon>
        <taxon>Actinomycetes</taxon>
        <taxon>Mycobacteriales</taxon>
        <taxon>Mycobacteriaceae</taxon>
        <taxon>Mycolicibacterium</taxon>
    </lineage>
</organism>
<evidence type="ECO:0000313" key="2">
    <source>
        <dbReference type="Proteomes" id="UP001526201"/>
    </source>
</evidence>
<sequence length="58" mass="6794">MVEVFFSISTRQLIRRASFDSVKERMAAIAAFSRGWYQHCHPFDWTKPADEVLPHTPK</sequence>
<evidence type="ECO:0008006" key="3">
    <source>
        <dbReference type="Google" id="ProtNLM"/>
    </source>
</evidence>
<accession>A0ABT3CBS8</accession>
<protein>
    <recommendedName>
        <fullName evidence="3">Transposase</fullName>
    </recommendedName>
</protein>
<dbReference type="Proteomes" id="UP001526201">
    <property type="component" value="Unassembled WGS sequence"/>
</dbReference>